<evidence type="ECO:0000313" key="3">
    <source>
        <dbReference type="Proteomes" id="UP001374579"/>
    </source>
</evidence>
<keyword evidence="3" id="KW-1185">Reference proteome</keyword>
<gene>
    <name evidence="2" type="ORF">V1264_005481</name>
</gene>
<dbReference type="Proteomes" id="UP001374579">
    <property type="component" value="Unassembled WGS sequence"/>
</dbReference>
<evidence type="ECO:0000259" key="1">
    <source>
        <dbReference type="PROSITE" id="PS50948"/>
    </source>
</evidence>
<accession>A0AAN9AZ38</accession>
<protein>
    <recommendedName>
        <fullName evidence="1">Apple domain-containing protein</fullName>
    </recommendedName>
</protein>
<organism evidence="2 3">
    <name type="scientific">Littorina saxatilis</name>
    <dbReference type="NCBI Taxonomy" id="31220"/>
    <lineage>
        <taxon>Eukaryota</taxon>
        <taxon>Metazoa</taxon>
        <taxon>Spiralia</taxon>
        <taxon>Lophotrochozoa</taxon>
        <taxon>Mollusca</taxon>
        <taxon>Gastropoda</taxon>
        <taxon>Caenogastropoda</taxon>
        <taxon>Littorinimorpha</taxon>
        <taxon>Littorinoidea</taxon>
        <taxon>Littorinidae</taxon>
        <taxon>Littorina</taxon>
    </lineage>
</organism>
<dbReference type="InterPro" id="IPR003609">
    <property type="entry name" value="Pan_app"/>
</dbReference>
<sequence>MSSPICILESGKCKSTVKVKDMCAEVPGTTYDENIKQCVVKFGAECTLDASDLQCDEHSVCHDKKCKLYAGETCGGSIPCIPTTTCTSGTCTESWLNTKCKQNSSCLPAVSRAMCFKDRCSCEPGFFVRIKTAICTDACDAKDLVNEYTEHPGAYIFAYNLQPVTVDIEKDECLSKCSLLKECVVAVYYFSTQRCFLKNRPATQADPYSRGYDMPIGYVSMFQKKCA</sequence>
<comment type="caution">
    <text evidence="2">The sequence shown here is derived from an EMBL/GenBank/DDBJ whole genome shotgun (WGS) entry which is preliminary data.</text>
</comment>
<dbReference type="SUPFAM" id="SSF57414">
    <property type="entry name" value="Hairpin loop containing domain-like"/>
    <property type="match status" value="1"/>
</dbReference>
<evidence type="ECO:0000313" key="2">
    <source>
        <dbReference type="EMBL" id="KAK7096146.1"/>
    </source>
</evidence>
<reference evidence="2 3" key="1">
    <citation type="submission" date="2024-02" db="EMBL/GenBank/DDBJ databases">
        <title>Chromosome-scale genome assembly of the rough periwinkle Littorina saxatilis.</title>
        <authorList>
            <person name="De Jode A."/>
            <person name="Faria R."/>
            <person name="Formenti G."/>
            <person name="Sims Y."/>
            <person name="Smith T.P."/>
            <person name="Tracey A."/>
            <person name="Wood J.M.D."/>
            <person name="Zagrodzka Z.B."/>
            <person name="Johannesson K."/>
            <person name="Butlin R.K."/>
            <person name="Leder E.H."/>
        </authorList>
    </citation>
    <scope>NUCLEOTIDE SEQUENCE [LARGE SCALE GENOMIC DNA]</scope>
    <source>
        <strain evidence="2">Snail1</strain>
        <tissue evidence="2">Muscle</tissue>
    </source>
</reference>
<dbReference type="PROSITE" id="PS50948">
    <property type="entry name" value="PAN"/>
    <property type="match status" value="1"/>
</dbReference>
<dbReference type="AlphaFoldDB" id="A0AAN9AZ38"/>
<name>A0AAN9AZ38_9CAEN</name>
<dbReference type="Pfam" id="PF00024">
    <property type="entry name" value="PAN_1"/>
    <property type="match status" value="1"/>
</dbReference>
<feature type="domain" description="Apple" evidence="1">
    <location>
        <begin position="139"/>
        <end position="226"/>
    </location>
</feature>
<dbReference type="EMBL" id="JBAMIC010000014">
    <property type="protein sequence ID" value="KAK7096146.1"/>
    <property type="molecule type" value="Genomic_DNA"/>
</dbReference>
<proteinExistence type="predicted"/>